<keyword evidence="2" id="KW-1185">Reference proteome</keyword>
<sequence length="83" mass="9042">MNWQLTRSQHTLDMILALPVEGQLALLDLIEALETDPYAVTEPYGVDDKITRQALFGGGAGLAVLFVNAVTQRITVLSLTWTG</sequence>
<reference evidence="1" key="2">
    <citation type="submission" date="2020-09" db="EMBL/GenBank/DDBJ databases">
        <authorList>
            <person name="Sun Q."/>
            <person name="Zhou Y."/>
        </authorList>
    </citation>
    <scope>NUCLEOTIDE SEQUENCE</scope>
    <source>
        <strain evidence="1">CGMCC 4.7110</strain>
    </source>
</reference>
<evidence type="ECO:0000313" key="2">
    <source>
        <dbReference type="Proteomes" id="UP000653411"/>
    </source>
</evidence>
<dbReference type="Proteomes" id="UP000653411">
    <property type="component" value="Unassembled WGS sequence"/>
</dbReference>
<dbReference type="EMBL" id="BMML01000104">
    <property type="protein sequence ID" value="GGN47793.1"/>
    <property type="molecule type" value="Genomic_DNA"/>
</dbReference>
<comment type="caution">
    <text evidence="1">The sequence shown here is derived from an EMBL/GenBank/DDBJ whole genome shotgun (WGS) entry which is preliminary data.</text>
</comment>
<organism evidence="1 2">
    <name type="scientific">Streptomyces fuscichromogenes</name>
    <dbReference type="NCBI Taxonomy" id="1324013"/>
    <lineage>
        <taxon>Bacteria</taxon>
        <taxon>Bacillati</taxon>
        <taxon>Actinomycetota</taxon>
        <taxon>Actinomycetes</taxon>
        <taxon>Kitasatosporales</taxon>
        <taxon>Streptomycetaceae</taxon>
        <taxon>Streptomyces</taxon>
    </lineage>
</organism>
<dbReference type="AlphaFoldDB" id="A0A917XRC0"/>
<accession>A0A917XRC0</accession>
<evidence type="ECO:0000313" key="1">
    <source>
        <dbReference type="EMBL" id="GGN47793.1"/>
    </source>
</evidence>
<name>A0A917XRC0_9ACTN</name>
<gene>
    <name evidence="1" type="ORF">GCM10011578_101570</name>
</gene>
<reference evidence="1" key="1">
    <citation type="journal article" date="2014" name="Int. J. Syst. Evol. Microbiol.">
        <title>Complete genome sequence of Corynebacterium casei LMG S-19264T (=DSM 44701T), isolated from a smear-ripened cheese.</title>
        <authorList>
            <consortium name="US DOE Joint Genome Institute (JGI-PGF)"/>
            <person name="Walter F."/>
            <person name="Albersmeier A."/>
            <person name="Kalinowski J."/>
            <person name="Ruckert C."/>
        </authorList>
    </citation>
    <scope>NUCLEOTIDE SEQUENCE</scope>
    <source>
        <strain evidence="1">CGMCC 4.7110</strain>
    </source>
</reference>
<dbReference type="RefSeq" id="WP_189269848.1">
    <property type="nucleotide sequence ID" value="NZ_BMML01000104.1"/>
</dbReference>
<protein>
    <submittedName>
        <fullName evidence="1">Uncharacterized protein</fullName>
    </submittedName>
</protein>
<proteinExistence type="predicted"/>